<dbReference type="AlphaFoldDB" id="A0A8F5BQC5"/>
<dbReference type="RefSeq" id="WP_218266235.1">
    <property type="nucleotide sequence ID" value="NZ_CP077717.1"/>
</dbReference>
<proteinExistence type="predicted"/>
<evidence type="ECO:0000313" key="1">
    <source>
        <dbReference type="EMBL" id="QXJ29509.1"/>
    </source>
</evidence>
<name>A0A8F5BQC5_SACSH</name>
<dbReference type="OrthoDB" id="33473at2157"/>
<dbReference type="GeneID" id="65563855"/>
<dbReference type="Proteomes" id="UP000694018">
    <property type="component" value="Chromosome"/>
</dbReference>
<protein>
    <submittedName>
        <fullName evidence="1">Uncharacterized protein</fullName>
    </submittedName>
</protein>
<sequence>MRYSTFCEDGYVNVVPALKVTLVMSLLSKGISLREACKSVNMSITAYERHKKDSMDKIQKIREDREISDMINSLSERIVNKERIDPMMFCSVCGKSRRLFNLPVCF</sequence>
<evidence type="ECO:0000313" key="2">
    <source>
        <dbReference type="Proteomes" id="UP000694018"/>
    </source>
</evidence>
<reference evidence="1" key="1">
    <citation type="journal article" date="2021" name="Environ. Microbiol.">
        <title>New insights into the diversity and evolution of the archaeal mobilome from three complete genomes of Saccharolobus shibatae.</title>
        <authorList>
            <person name="Medvedeva S."/>
            <person name="Brandt D."/>
            <person name="Cvirkaite-Krupovic V."/>
            <person name="Liu Y."/>
            <person name="Severinov K."/>
            <person name="Ishino S."/>
            <person name="Ishino Y."/>
            <person name="Prangishvili D."/>
            <person name="Kalinowski J."/>
            <person name="Krupovic M."/>
        </authorList>
    </citation>
    <scope>NUCLEOTIDE SEQUENCE</scope>
    <source>
        <strain evidence="1">B12</strain>
    </source>
</reference>
<accession>A0A8F5BQC5</accession>
<dbReference type="KEGG" id="sshi:J5U23_02378"/>
<organism evidence="1 2">
    <name type="scientific">Saccharolobus shibatae (strain ATCC 51178 / DSM 5389 / JCM 8931 / NBRC 15437 / B12)</name>
    <name type="common">Sulfolobus shibatae</name>
    <dbReference type="NCBI Taxonomy" id="523848"/>
    <lineage>
        <taxon>Archaea</taxon>
        <taxon>Thermoproteota</taxon>
        <taxon>Thermoprotei</taxon>
        <taxon>Sulfolobales</taxon>
        <taxon>Sulfolobaceae</taxon>
        <taxon>Saccharolobus</taxon>
    </lineage>
</organism>
<gene>
    <name evidence="1" type="ORF">J5U23_02378</name>
</gene>
<dbReference type="EMBL" id="CP077717">
    <property type="protein sequence ID" value="QXJ29509.1"/>
    <property type="molecule type" value="Genomic_DNA"/>
</dbReference>